<dbReference type="Pfam" id="PF01610">
    <property type="entry name" value="DDE_Tnp_ISL3"/>
    <property type="match status" value="1"/>
</dbReference>
<dbReference type="RefSeq" id="WP_396953512.1">
    <property type="nucleotide sequence ID" value="NZ_JBIRXV010000001.1"/>
</dbReference>
<dbReference type="Proteomes" id="UP001611450">
    <property type="component" value="Unassembled WGS sequence"/>
</dbReference>
<dbReference type="InterPro" id="IPR002560">
    <property type="entry name" value="Transposase_DDE"/>
</dbReference>
<evidence type="ECO:0000259" key="2">
    <source>
        <dbReference type="Pfam" id="PF01610"/>
    </source>
</evidence>
<sequence length="98" mass="11053">MIDMNTRRPVDVLTDRTAETLTAWLQEHPGIEIVCRDRAGAYAEAATKGAPNAIQVADRWHLWHNLAEAVERTVARHRSCLSSGVERPSEPRLPDLRE</sequence>
<proteinExistence type="predicted"/>
<evidence type="ECO:0000256" key="1">
    <source>
        <dbReference type="SAM" id="MobiDB-lite"/>
    </source>
</evidence>
<organism evidence="3 4">
    <name type="scientific">Nocardia beijingensis</name>
    <dbReference type="NCBI Taxonomy" id="95162"/>
    <lineage>
        <taxon>Bacteria</taxon>
        <taxon>Bacillati</taxon>
        <taxon>Actinomycetota</taxon>
        <taxon>Actinomycetes</taxon>
        <taxon>Mycobacteriales</taxon>
        <taxon>Nocardiaceae</taxon>
        <taxon>Nocardia</taxon>
    </lineage>
</organism>
<dbReference type="PANTHER" id="PTHR33498">
    <property type="entry name" value="TRANSPOSASE FOR INSERTION SEQUENCE ELEMENT IS1557"/>
    <property type="match status" value="1"/>
</dbReference>
<evidence type="ECO:0000313" key="4">
    <source>
        <dbReference type="Proteomes" id="UP001611450"/>
    </source>
</evidence>
<reference evidence="3 4" key="1">
    <citation type="submission" date="2024-10" db="EMBL/GenBank/DDBJ databases">
        <title>The Natural Products Discovery Center: Release of the First 8490 Sequenced Strains for Exploring Actinobacteria Biosynthetic Diversity.</title>
        <authorList>
            <person name="Kalkreuter E."/>
            <person name="Kautsar S.A."/>
            <person name="Yang D."/>
            <person name="Bader C.D."/>
            <person name="Teijaro C.N."/>
            <person name="Fluegel L."/>
            <person name="Davis C.M."/>
            <person name="Simpson J.R."/>
            <person name="Lauterbach L."/>
            <person name="Steele A.D."/>
            <person name="Gui C."/>
            <person name="Meng S."/>
            <person name="Li G."/>
            <person name="Viehrig K."/>
            <person name="Ye F."/>
            <person name="Su P."/>
            <person name="Kiefer A.F."/>
            <person name="Nichols A."/>
            <person name="Cepeda A.J."/>
            <person name="Yan W."/>
            <person name="Fan B."/>
            <person name="Jiang Y."/>
            <person name="Adhikari A."/>
            <person name="Zheng C.-J."/>
            <person name="Schuster L."/>
            <person name="Cowan T.M."/>
            <person name="Smanski M.J."/>
            <person name="Chevrette M.G."/>
            <person name="De Carvalho L.P.S."/>
            <person name="Shen B."/>
        </authorList>
    </citation>
    <scope>NUCLEOTIDE SEQUENCE [LARGE SCALE GENOMIC DNA]</scope>
    <source>
        <strain evidence="3 4">NPDC019626</strain>
    </source>
</reference>
<gene>
    <name evidence="3" type="ORF">ACH47G_00360</name>
</gene>
<protein>
    <submittedName>
        <fullName evidence="3">Transposase</fullName>
    </submittedName>
</protein>
<dbReference type="InterPro" id="IPR047951">
    <property type="entry name" value="Transpos_ISL3"/>
</dbReference>
<feature type="domain" description="Transposase IS204/IS1001/IS1096/IS1165 DDE" evidence="2">
    <location>
        <begin position="3"/>
        <end position="79"/>
    </location>
</feature>
<keyword evidence="4" id="KW-1185">Reference proteome</keyword>
<dbReference type="EMBL" id="JBIRXV010000001">
    <property type="protein sequence ID" value="MFI2318917.1"/>
    <property type="molecule type" value="Genomic_DNA"/>
</dbReference>
<evidence type="ECO:0000313" key="3">
    <source>
        <dbReference type="EMBL" id="MFI2318917.1"/>
    </source>
</evidence>
<feature type="region of interest" description="Disordered" evidence="1">
    <location>
        <begin position="79"/>
        <end position="98"/>
    </location>
</feature>
<comment type="caution">
    <text evidence="3">The sequence shown here is derived from an EMBL/GenBank/DDBJ whole genome shotgun (WGS) entry which is preliminary data.</text>
</comment>
<accession>A0ABW7W7F2</accession>
<name>A0ABW7W7F2_9NOCA</name>
<dbReference type="PANTHER" id="PTHR33498:SF1">
    <property type="entry name" value="TRANSPOSASE FOR INSERTION SEQUENCE ELEMENT IS1557"/>
    <property type="match status" value="1"/>
</dbReference>
<feature type="compositionally biased region" description="Basic and acidic residues" evidence="1">
    <location>
        <begin position="87"/>
        <end position="98"/>
    </location>
</feature>